<evidence type="ECO:0000256" key="4">
    <source>
        <dbReference type="ARBA" id="ARBA00023136"/>
    </source>
</evidence>
<gene>
    <name evidence="5" type="ORF">SAMN04489737_1735</name>
</gene>
<evidence type="ECO:0000256" key="1">
    <source>
        <dbReference type="ARBA" id="ARBA00004141"/>
    </source>
</evidence>
<keyword evidence="4" id="KW-0472">Membrane</keyword>
<sequence length="138" mass="14456">MPTWCIGKLGEVMKLSQILLSGIFVTAGFDSVKEPGGRVQITQDFMADLGIEVSHENAELMVRANGAVMVGAGAALALGIFPKLSALGLVGALVPTTLAGHPFWKSAPEAKGMQQIQFFKNLAAIGGLVGVLEAKRKH</sequence>
<evidence type="ECO:0000313" key="5">
    <source>
        <dbReference type="EMBL" id="SDU82445.1"/>
    </source>
</evidence>
<keyword evidence="2" id="KW-0812">Transmembrane</keyword>
<evidence type="ECO:0000256" key="3">
    <source>
        <dbReference type="ARBA" id="ARBA00022989"/>
    </source>
</evidence>
<dbReference type="GO" id="GO:0016020">
    <property type="term" value="C:membrane"/>
    <property type="evidence" value="ECO:0007669"/>
    <property type="project" value="UniProtKB-SubCell"/>
</dbReference>
<dbReference type="Pfam" id="PF07681">
    <property type="entry name" value="DoxX"/>
    <property type="match status" value="1"/>
</dbReference>
<evidence type="ECO:0000313" key="6">
    <source>
        <dbReference type="Proteomes" id="UP000214355"/>
    </source>
</evidence>
<dbReference type="InterPro" id="IPR032808">
    <property type="entry name" value="DoxX"/>
</dbReference>
<dbReference type="Proteomes" id="UP000214355">
    <property type="component" value="Chromosome I"/>
</dbReference>
<reference evidence="6" key="1">
    <citation type="submission" date="2016-10" db="EMBL/GenBank/DDBJ databases">
        <authorList>
            <person name="Varghese N."/>
            <person name="Submissions S."/>
        </authorList>
    </citation>
    <scope>NUCLEOTIDE SEQUENCE [LARGE SCALE GENOMIC DNA]</scope>
    <source>
        <strain evidence="6">DSM 10002</strain>
    </source>
</reference>
<dbReference type="EMBL" id="LT629804">
    <property type="protein sequence ID" value="SDU82445.1"/>
    <property type="molecule type" value="Genomic_DNA"/>
</dbReference>
<organism evidence="5 6">
    <name type="scientific">Arcanobacterium phocae</name>
    <dbReference type="NCBI Taxonomy" id="131112"/>
    <lineage>
        <taxon>Bacteria</taxon>
        <taxon>Bacillati</taxon>
        <taxon>Actinomycetota</taxon>
        <taxon>Actinomycetes</taxon>
        <taxon>Actinomycetales</taxon>
        <taxon>Actinomycetaceae</taxon>
        <taxon>Arcanobacterium</taxon>
    </lineage>
</organism>
<proteinExistence type="predicted"/>
<protein>
    <submittedName>
        <fullName evidence="5">Uncharacterized membrane protein YphA, DoxX/SURF4 family</fullName>
    </submittedName>
</protein>
<keyword evidence="3" id="KW-1133">Transmembrane helix</keyword>
<dbReference type="OrthoDB" id="329282at2"/>
<dbReference type="AlphaFoldDB" id="A0A1H2LNW1"/>
<evidence type="ECO:0000256" key="2">
    <source>
        <dbReference type="ARBA" id="ARBA00022692"/>
    </source>
</evidence>
<name>A0A1H2LNW1_9ACTO</name>
<keyword evidence="6" id="KW-1185">Reference proteome</keyword>
<comment type="subcellular location">
    <subcellularLocation>
        <location evidence="1">Membrane</location>
        <topology evidence="1">Multi-pass membrane protein</topology>
    </subcellularLocation>
</comment>
<accession>A0A1H2LNW1</accession>